<dbReference type="EMBL" id="JACHGF010000016">
    <property type="protein sequence ID" value="MBB5287315.1"/>
    <property type="molecule type" value="Genomic_DNA"/>
</dbReference>
<feature type="region of interest" description="Disordered" evidence="1">
    <location>
        <begin position="859"/>
        <end position="895"/>
    </location>
</feature>
<dbReference type="PROSITE" id="PS51724">
    <property type="entry name" value="SPOR"/>
    <property type="match status" value="1"/>
</dbReference>
<dbReference type="InterPro" id="IPR036680">
    <property type="entry name" value="SPOR-like_sf"/>
</dbReference>
<dbReference type="Pfam" id="PF05036">
    <property type="entry name" value="SPOR"/>
    <property type="match status" value="1"/>
</dbReference>
<keyword evidence="2" id="KW-1133">Transmembrane helix</keyword>
<keyword evidence="4" id="KW-0131">Cell cycle</keyword>
<name>A0A840TWK6_9BACT</name>
<evidence type="ECO:0000313" key="4">
    <source>
        <dbReference type="EMBL" id="MBB5287315.1"/>
    </source>
</evidence>
<organism evidence="4 5">
    <name type="scientific">Rhabdobacter roseus</name>
    <dbReference type="NCBI Taxonomy" id="1655419"/>
    <lineage>
        <taxon>Bacteria</taxon>
        <taxon>Pseudomonadati</taxon>
        <taxon>Bacteroidota</taxon>
        <taxon>Cytophagia</taxon>
        <taxon>Cytophagales</taxon>
        <taxon>Cytophagaceae</taxon>
        <taxon>Rhabdobacter</taxon>
    </lineage>
</organism>
<feature type="compositionally biased region" description="Low complexity" evidence="1">
    <location>
        <begin position="881"/>
        <end position="890"/>
    </location>
</feature>
<dbReference type="InterPro" id="IPR050445">
    <property type="entry name" value="Bact_polysacc_biosynth/exp"/>
</dbReference>
<dbReference type="SUPFAM" id="SSF52540">
    <property type="entry name" value="P-loop containing nucleoside triphosphate hydrolases"/>
    <property type="match status" value="1"/>
</dbReference>
<dbReference type="SUPFAM" id="SSF110997">
    <property type="entry name" value="Sporulation related repeat"/>
    <property type="match status" value="1"/>
</dbReference>
<feature type="transmembrane region" description="Helical" evidence="2">
    <location>
        <begin position="468"/>
        <end position="488"/>
    </location>
</feature>
<dbReference type="PANTHER" id="PTHR32309">
    <property type="entry name" value="TYROSINE-PROTEIN KINASE"/>
    <property type="match status" value="1"/>
</dbReference>
<gene>
    <name evidence="4" type="ORF">HNQ92_005478</name>
</gene>
<comment type="caution">
    <text evidence="4">The sequence shown here is derived from an EMBL/GenBank/DDBJ whole genome shotgun (WGS) entry which is preliminary data.</text>
</comment>
<proteinExistence type="predicted"/>
<dbReference type="GO" id="GO:0005886">
    <property type="term" value="C:plasma membrane"/>
    <property type="evidence" value="ECO:0007669"/>
    <property type="project" value="TreeGrafter"/>
</dbReference>
<keyword evidence="2" id="KW-0812">Transmembrane</keyword>
<dbReference type="AlphaFoldDB" id="A0A840TWK6"/>
<dbReference type="GO" id="GO:0051301">
    <property type="term" value="P:cell division"/>
    <property type="evidence" value="ECO:0007669"/>
    <property type="project" value="UniProtKB-KW"/>
</dbReference>
<dbReference type="GO" id="GO:0004713">
    <property type="term" value="F:protein tyrosine kinase activity"/>
    <property type="evidence" value="ECO:0007669"/>
    <property type="project" value="TreeGrafter"/>
</dbReference>
<dbReference type="PANTHER" id="PTHR32309:SF13">
    <property type="entry name" value="FERRIC ENTEROBACTIN TRANSPORT PROTEIN FEPE"/>
    <property type="match status" value="1"/>
</dbReference>
<protein>
    <submittedName>
        <fullName evidence="4">Uncharacterized protein involved in exopolysaccharide biosynthesis/cell division septation protein DedD</fullName>
    </submittedName>
</protein>
<accession>A0A840TWK6</accession>
<feature type="transmembrane region" description="Helical" evidence="2">
    <location>
        <begin position="784"/>
        <end position="803"/>
    </location>
</feature>
<dbReference type="Gene3D" id="3.30.70.1070">
    <property type="entry name" value="Sporulation related repeat"/>
    <property type="match status" value="1"/>
</dbReference>
<evidence type="ECO:0000256" key="1">
    <source>
        <dbReference type="SAM" id="MobiDB-lite"/>
    </source>
</evidence>
<keyword evidence="4" id="KW-0132">Cell division</keyword>
<feature type="region of interest" description="Disordered" evidence="1">
    <location>
        <begin position="757"/>
        <end position="776"/>
    </location>
</feature>
<dbReference type="RefSeq" id="WP_184179294.1">
    <property type="nucleotide sequence ID" value="NZ_JACHGF010000016.1"/>
</dbReference>
<evidence type="ECO:0000313" key="5">
    <source>
        <dbReference type="Proteomes" id="UP000557307"/>
    </source>
</evidence>
<evidence type="ECO:0000259" key="3">
    <source>
        <dbReference type="PROSITE" id="PS51724"/>
    </source>
</evidence>
<dbReference type="Proteomes" id="UP000557307">
    <property type="component" value="Unassembled WGS sequence"/>
</dbReference>
<keyword evidence="5" id="KW-1185">Reference proteome</keyword>
<dbReference type="InterPro" id="IPR007730">
    <property type="entry name" value="SPOR-like_dom"/>
</dbReference>
<dbReference type="GO" id="GO:0042834">
    <property type="term" value="F:peptidoglycan binding"/>
    <property type="evidence" value="ECO:0007669"/>
    <property type="project" value="InterPro"/>
</dbReference>
<dbReference type="InterPro" id="IPR027417">
    <property type="entry name" value="P-loop_NTPase"/>
</dbReference>
<evidence type="ECO:0000256" key="2">
    <source>
        <dbReference type="SAM" id="Phobius"/>
    </source>
</evidence>
<feature type="domain" description="SPOR" evidence="3">
    <location>
        <begin position="896"/>
        <end position="971"/>
    </location>
</feature>
<keyword evidence="2" id="KW-0472">Membrane</keyword>
<sequence length="971" mass="108607">MTILRFIRLVLARKWLLLFFPAALALTVFFLTKKSKREYASNTLIYTGLASGYTLESGEGARIDYATVTNAFDNLINTVKARTTLEEVGIRLLASHMMLRQPTPGVANDETYQHIRELIPAEVIRQVVDYNSQSQTVENIYKYSQLPKNVIAEKLLNAKEEPYSVQGIAQKLTVAREGSSDMVKITYIANDPAVVKQTLELVSSVFMRRYREMKVSETGNVVAYFEEQLRRVGEKLAGSEGRLQEFSSQNNIINFNEQTRNVAAQDRDISQEIQNEQKELQASKAALKELESRLSIRQDLALENQTVNSVRDSLAVLNARMALLEMQPDVNQETIRRLQGQIGSLEQRARNGISALYEMHNNKSGVPNRLLFDEWVQAFVGVDKSEARLLVLSDIKQNFDRNYKKMAPLGSSLGRIEREISVAEKEYLDIIHGLSQSKLREQNLMLSTNLKVIDPPRYPDRPEPSKRLILVIGAFMVGFILIISYIIAKEYFDWTLRSPSRAENQVGVPFVGGLPVLTKKEASYYDKLIEDRTLNQGVSKIKHWAAGITGRPAVVLLFSVKESTGKSHFAGRLLKKLNESGNRALWLTPDGSSEPGRENVFPYKWRPDLDSLLSIQEMLPNDEWKHARFVLVELPALITSPMLVQWVQQADYSLLVADAARGWDHSDRNALQTYQENTSRPVGLLLNRIQPDHLEEVIGEVPRPRSSFRRWMKRLLVRTSAVKLGKESAQVASLSPDSPAALSTPPAVPVVPVVPSAAAKKSQQGPSGHKKVRRARSAQEPSKWIVGVLLLLTLVGSGAYLWWKTAADSQHQTFWAYWFSGKKAALFSQTIEDVDTSSDSIGIYNPAEDDTLPMLAEASASEPTDNWDAPAPSTEEPREVPAPSQSVAPVAPAPAPPRETQYFVLGGTFNSRESARPRQTELLNGGYRAEIQEAGGTFQVLTGPYDNYKAAQDKAESIGFILEIKTSIIKK</sequence>
<reference evidence="4 5" key="1">
    <citation type="submission" date="2020-08" db="EMBL/GenBank/DDBJ databases">
        <title>Genomic Encyclopedia of Type Strains, Phase IV (KMG-IV): sequencing the most valuable type-strain genomes for metagenomic binning, comparative biology and taxonomic classification.</title>
        <authorList>
            <person name="Goeker M."/>
        </authorList>
    </citation>
    <scope>NUCLEOTIDE SEQUENCE [LARGE SCALE GENOMIC DNA]</scope>
    <source>
        <strain evidence="4 5">DSM 105074</strain>
    </source>
</reference>